<dbReference type="SUPFAM" id="SSF64376">
    <property type="entry name" value="YlxR-like"/>
    <property type="match status" value="1"/>
</dbReference>
<sequence>MTRVDKKKPLRTCIACGLKAPQDELLRLALVKGEVRPDPARRLNGRGAYICKKKECVEHLARYGKKKRVFRSRLDENAWVGLIEILTSKAVSVPSDISRGA</sequence>
<proteinExistence type="predicted"/>
<accession>A0A0D2IZN4</accession>
<dbReference type="InterPro" id="IPR037465">
    <property type="entry name" value="YlxR"/>
</dbReference>
<dbReference type="STRING" id="1429043.X474_24770"/>
<comment type="caution">
    <text evidence="2">The sequence shown here is derived from an EMBL/GenBank/DDBJ whole genome shotgun (WGS) entry which is preliminary data.</text>
</comment>
<dbReference type="Proteomes" id="UP000032233">
    <property type="component" value="Unassembled WGS sequence"/>
</dbReference>
<dbReference type="InParanoid" id="A0A0D2IZN4"/>
<evidence type="ECO:0000313" key="2">
    <source>
        <dbReference type="EMBL" id="KIX11459.1"/>
    </source>
</evidence>
<gene>
    <name evidence="2" type="ORF">X474_24770</name>
</gene>
<evidence type="ECO:0000259" key="1">
    <source>
        <dbReference type="Pfam" id="PF04296"/>
    </source>
</evidence>
<dbReference type="PANTHER" id="PTHR34215">
    <property type="entry name" value="BLL0784 PROTEIN"/>
    <property type="match status" value="1"/>
</dbReference>
<dbReference type="Gene3D" id="3.30.1230.10">
    <property type="entry name" value="YlxR-like"/>
    <property type="match status" value="1"/>
</dbReference>
<dbReference type="Pfam" id="PF04296">
    <property type="entry name" value="YlxR"/>
    <property type="match status" value="1"/>
</dbReference>
<name>A0A0D2IZN4_9BACT</name>
<protein>
    <recommendedName>
        <fullName evidence="1">YlxR domain-containing protein</fullName>
    </recommendedName>
</protein>
<keyword evidence="3" id="KW-1185">Reference proteome</keyword>
<reference evidence="2 3" key="1">
    <citation type="submission" date="2013-11" db="EMBL/GenBank/DDBJ databases">
        <title>Metagenomic analysis of a methanogenic consortium involved in long chain n-alkane degradation.</title>
        <authorList>
            <person name="Davidova I.A."/>
            <person name="Callaghan A.V."/>
            <person name="Wawrik B."/>
            <person name="Pruitt S."/>
            <person name="Marks C."/>
            <person name="Duncan K.E."/>
            <person name="Suflita J.M."/>
        </authorList>
    </citation>
    <scope>NUCLEOTIDE SEQUENCE [LARGE SCALE GENOMIC DNA]</scope>
    <source>
        <strain evidence="2 3">SPR</strain>
    </source>
</reference>
<evidence type="ECO:0000313" key="3">
    <source>
        <dbReference type="Proteomes" id="UP000032233"/>
    </source>
</evidence>
<dbReference type="OrthoDB" id="9813251at2"/>
<feature type="domain" description="YlxR" evidence="1">
    <location>
        <begin position="11"/>
        <end position="76"/>
    </location>
</feature>
<dbReference type="RefSeq" id="WP_052515515.1">
    <property type="nucleotide sequence ID" value="NZ_AZAC01000056.1"/>
</dbReference>
<dbReference type="InterPro" id="IPR007393">
    <property type="entry name" value="YlxR_dom"/>
</dbReference>
<dbReference type="AlphaFoldDB" id="A0A0D2IZN4"/>
<dbReference type="EMBL" id="AZAC01000056">
    <property type="protein sequence ID" value="KIX11459.1"/>
    <property type="molecule type" value="Genomic_DNA"/>
</dbReference>
<dbReference type="PANTHER" id="PTHR34215:SF1">
    <property type="entry name" value="YLXR DOMAIN-CONTAINING PROTEIN"/>
    <property type="match status" value="1"/>
</dbReference>
<organism evidence="2 3">
    <name type="scientific">Dethiosulfatarculus sandiegensis</name>
    <dbReference type="NCBI Taxonomy" id="1429043"/>
    <lineage>
        <taxon>Bacteria</taxon>
        <taxon>Pseudomonadati</taxon>
        <taxon>Thermodesulfobacteriota</taxon>
        <taxon>Desulfarculia</taxon>
        <taxon>Desulfarculales</taxon>
        <taxon>Desulfarculaceae</taxon>
        <taxon>Dethiosulfatarculus</taxon>
    </lineage>
</organism>
<dbReference type="InterPro" id="IPR035931">
    <property type="entry name" value="YlxR-like_sf"/>
</dbReference>